<comment type="subcellular location">
    <subcellularLocation>
        <location evidence="1">Nucleus membrane</location>
        <topology evidence="1">Peripheral membrane protein</topology>
        <orientation evidence="1">Cytoplasmic side</orientation>
    </subcellularLocation>
</comment>
<dbReference type="PANTHER" id="PTHR46527">
    <property type="entry name" value="NUCLEOPORIN-LIKE PROTEIN 2"/>
    <property type="match status" value="1"/>
</dbReference>
<dbReference type="EMBL" id="CAKXAJ010026493">
    <property type="protein sequence ID" value="CAH2269081.1"/>
    <property type="molecule type" value="Genomic_DNA"/>
</dbReference>
<keyword evidence="4 9" id="KW-0862">Zinc</keyword>
<evidence type="ECO:0000256" key="5">
    <source>
        <dbReference type="ARBA" id="ARBA00023242"/>
    </source>
</evidence>
<evidence type="ECO:0000256" key="10">
    <source>
        <dbReference type="SAM" id="MobiDB-lite"/>
    </source>
</evidence>
<dbReference type="OrthoDB" id="20729at2759"/>
<gene>
    <name evidence="12" type="primary">jg27029</name>
    <name evidence="12" type="ORF">PAEG_LOCUS27372</name>
</gene>
<accession>A0A8S4SP64</accession>
<evidence type="ECO:0000256" key="8">
    <source>
        <dbReference type="ARBA" id="ARBA00042384"/>
    </source>
</evidence>
<organism evidence="12 13">
    <name type="scientific">Pararge aegeria aegeria</name>
    <dbReference type="NCBI Taxonomy" id="348720"/>
    <lineage>
        <taxon>Eukaryota</taxon>
        <taxon>Metazoa</taxon>
        <taxon>Ecdysozoa</taxon>
        <taxon>Arthropoda</taxon>
        <taxon>Hexapoda</taxon>
        <taxon>Insecta</taxon>
        <taxon>Pterygota</taxon>
        <taxon>Neoptera</taxon>
        <taxon>Endopterygota</taxon>
        <taxon>Lepidoptera</taxon>
        <taxon>Glossata</taxon>
        <taxon>Ditrysia</taxon>
        <taxon>Papilionoidea</taxon>
        <taxon>Nymphalidae</taxon>
        <taxon>Satyrinae</taxon>
        <taxon>Satyrini</taxon>
        <taxon>Parargina</taxon>
        <taxon>Pararge</taxon>
    </lineage>
</organism>
<dbReference type="InterPro" id="IPR036855">
    <property type="entry name" value="Znf_CCCH_sf"/>
</dbReference>
<feature type="zinc finger region" description="C3H1-type" evidence="9">
    <location>
        <begin position="1"/>
        <end position="25"/>
    </location>
</feature>
<keyword evidence="13" id="KW-1185">Reference proteome</keyword>
<dbReference type="Proteomes" id="UP000838756">
    <property type="component" value="Unassembled WGS sequence"/>
</dbReference>
<evidence type="ECO:0000256" key="1">
    <source>
        <dbReference type="ARBA" id="ARBA00004335"/>
    </source>
</evidence>
<sequence length="294" mass="32733">MVVCKFFQRGNCYYGNSCRFEHTYDSKYSYRAPQLETTKNSQTAVNSSKSSGQSSSAILLFRNAVQNTSAFDNISSHAFSSSQPARQSVFDRLGPQPSSVFSNQNQQNNQARSIFAQANQSVFGQPQPVTNVFPTHNQSSNVFQTNNHTQNIFQTHNQPSNVFQTHNQSANVFQMQNQSQNAYHSQNQSANAKSVFAQATQSIFGQQQTPNTDVFQQKNSTSSIASGDIFQISNKPTSNVFGINNISEQIQINDDEIYSKIGELSQSDIDAFESDNFRLGFIPELPPPKLLCAM</sequence>
<dbReference type="Gene3D" id="4.10.1000.10">
    <property type="entry name" value="Zinc finger, CCCH-type"/>
    <property type="match status" value="1"/>
</dbReference>
<evidence type="ECO:0000313" key="13">
    <source>
        <dbReference type="Proteomes" id="UP000838756"/>
    </source>
</evidence>
<dbReference type="InterPro" id="IPR041367">
    <property type="entry name" value="Znf-CCCH_4"/>
</dbReference>
<evidence type="ECO:0000256" key="4">
    <source>
        <dbReference type="ARBA" id="ARBA00022833"/>
    </source>
</evidence>
<evidence type="ECO:0000256" key="9">
    <source>
        <dbReference type="PROSITE-ProRule" id="PRU00723"/>
    </source>
</evidence>
<evidence type="ECO:0000256" key="7">
    <source>
        <dbReference type="ARBA" id="ARBA00039886"/>
    </source>
</evidence>
<dbReference type="SUPFAM" id="SSF90229">
    <property type="entry name" value="CCCH zinc finger"/>
    <property type="match status" value="1"/>
</dbReference>
<dbReference type="InterPro" id="IPR000571">
    <property type="entry name" value="Znf_CCCH"/>
</dbReference>
<comment type="function">
    <text evidence="6">Required for the export of mRNAs containing poly(A) tails from the nucleus into the cytoplasm.</text>
</comment>
<dbReference type="GO" id="GO:0008270">
    <property type="term" value="F:zinc ion binding"/>
    <property type="evidence" value="ECO:0007669"/>
    <property type="project" value="UniProtKB-KW"/>
</dbReference>
<name>A0A8S4SP64_9NEOP</name>
<dbReference type="Pfam" id="PF18044">
    <property type="entry name" value="zf-CCCH_4"/>
    <property type="match status" value="1"/>
</dbReference>
<evidence type="ECO:0000259" key="11">
    <source>
        <dbReference type="PROSITE" id="PS50103"/>
    </source>
</evidence>
<feature type="domain" description="C3H1-type" evidence="11">
    <location>
        <begin position="1"/>
        <end position="25"/>
    </location>
</feature>
<evidence type="ECO:0000313" key="12">
    <source>
        <dbReference type="EMBL" id="CAH2269081.1"/>
    </source>
</evidence>
<proteinExistence type="predicted"/>
<dbReference type="InterPro" id="IPR051767">
    <property type="entry name" value="Nucleoporin_NUP42"/>
</dbReference>
<evidence type="ECO:0000256" key="2">
    <source>
        <dbReference type="ARBA" id="ARBA00022723"/>
    </source>
</evidence>
<evidence type="ECO:0000256" key="3">
    <source>
        <dbReference type="ARBA" id="ARBA00022771"/>
    </source>
</evidence>
<reference evidence="12" key="1">
    <citation type="submission" date="2022-03" db="EMBL/GenBank/DDBJ databases">
        <authorList>
            <person name="Lindestad O."/>
        </authorList>
    </citation>
    <scope>NUCLEOTIDE SEQUENCE</scope>
</reference>
<keyword evidence="5" id="KW-0539">Nucleus</keyword>
<protein>
    <recommendedName>
        <fullName evidence="7">Nucleoporin NUP42</fullName>
    </recommendedName>
    <alternativeName>
        <fullName evidence="8">Nucleoporin-like protein 2</fullName>
    </alternativeName>
</protein>
<dbReference type="PROSITE" id="PS50103">
    <property type="entry name" value="ZF_C3H1"/>
    <property type="match status" value="1"/>
</dbReference>
<comment type="caution">
    <text evidence="12">The sequence shown here is derived from an EMBL/GenBank/DDBJ whole genome shotgun (WGS) entry which is preliminary data.</text>
</comment>
<keyword evidence="3 9" id="KW-0863">Zinc-finger</keyword>
<keyword evidence="2 9" id="KW-0479">Metal-binding</keyword>
<dbReference type="GO" id="GO:0031965">
    <property type="term" value="C:nuclear membrane"/>
    <property type="evidence" value="ECO:0007669"/>
    <property type="project" value="UniProtKB-SubCell"/>
</dbReference>
<evidence type="ECO:0000256" key="6">
    <source>
        <dbReference type="ARBA" id="ARBA00037262"/>
    </source>
</evidence>
<dbReference type="PANTHER" id="PTHR46527:SF1">
    <property type="entry name" value="NUCLEOPORIN NUP42"/>
    <property type="match status" value="1"/>
</dbReference>
<dbReference type="AlphaFoldDB" id="A0A8S4SP64"/>
<feature type="region of interest" description="Disordered" evidence="10">
    <location>
        <begin position="86"/>
        <end position="107"/>
    </location>
</feature>